<evidence type="ECO:0000256" key="2">
    <source>
        <dbReference type="SAM" id="Coils"/>
    </source>
</evidence>
<organism evidence="5 6">
    <name type="scientific">Candidatus Egerieimonas intestinavium</name>
    <dbReference type="NCBI Taxonomy" id="2840777"/>
    <lineage>
        <taxon>Bacteria</taxon>
        <taxon>Bacillati</taxon>
        <taxon>Bacillota</taxon>
        <taxon>Clostridia</taxon>
        <taxon>Lachnospirales</taxon>
        <taxon>Lachnospiraceae</taxon>
        <taxon>Lachnospiraceae incertae sedis</taxon>
        <taxon>Candidatus Egerieimonas</taxon>
    </lineage>
</organism>
<dbReference type="Proteomes" id="UP000886841">
    <property type="component" value="Unassembled WGS sequence"/>
</dbReference>
<evidence type="ECO:0000256" key="3">
    <source>
        <dbReference type="SAM" id="MobiDB-lite"/>
    </source>
</evidence>
<comment type="caution">
    <text evidence="5">The sequence shown here is derived from an EMBL/GenBank/DDBJ whole genome shotgun (WGS) entry which is preliminary data.</text>
</comment>
<dbReference type="InterPro" id="IPR019734">
    <property type="entry name" value="TPR_rpt"/>
</dbReference>
<evidence type="ECO:0000256" key="4">
    <source>
        <dbReference type="SAM" id="Phobius"/>
    </source>
</evidence>
<protein>
    <submittedName>
        <fullName evidence="5">Tetratricopeptide repeat protein</fullName>
    </submittedName>
</protein>
<reference evidence="5" key="2">
    <citation type="journal article" date="2021" name="PeerJ">
        <title>Extensive microbial diversity within the chicken gut microbiome revealed by metagenomics and culture.</title>
        <authorList>
            <person name="Gilroy R."/>
            <person name="Ravi A."/>
            <person name="Getino M."/>
            <person name="Pursley I."/>
            <person name="Horton D.L."/>
            <person name="Alikhan N.F."/>
            <person name="Baker D."/>
            <person name="Gharbi K."/>
            <person name="Hall N."/>
            <person name="Watson M."/>
            <person name="Adriaenssens E.M."/>
            <person name="Foster-Nyarko E."/>
            <person name="Jarju S."/>
            <person name="Secka A."/>
            <person name="Antonio M."/>
            <person name="Oren A."/>
            <person name="Chaudhuri R.R."/>
            <person name="La Ragione R."/>
            <person name="Hildebrand F."/>
            <person name="Pallen M.J."/>
        </authorList>
    </citation>
    <scope>NUCLEOTIDE SEQUENCE</scope>
    <source>
        <strain evidence="5">ChiSxjej1B13-7041</strain>
    </source>
</reference>
<feature type="transmembrane region" description="Helical" evidence="4">
    <location>
        <begin position="248"/>
        <end position="270"/>
    </location>
</feature>
<feature type="region of interest" description="Disordered" evidence="3">
    <location>
        <begin position="463"/>
        <end position="527"/>
    </location>
</feature>
<feature type="repeat" description="TPR" evidence="1">
    <location>
        <begin position="157"/>
        <end position="190"/>
    </location>
</feature>
<dbReference type="SUPFAM" id="SSF48452">
    <property type="entry name" value="TPR-like"/>
    <property type="match status" value="1"/>
</dbReference>
<feature type="coiled-coil region" evidence="2">
    <location>
        <begin position="293"/>
        <end position="334"/>
    </location>
</feature>
<dbReference type="PROSITE" id="PS50005">
    <property type="entry name" value="TPR"/>
    <property type="match status" value="2"/>
</dbReference>
<reference evidence="5" key="1">
    <citation type="submission" date="2020-10" db="EMBL/GenBank/DDBJ databases">
        <authorList>
            <person name="Gilroy R."/>
        </authorList>
    </citation>
    <scope>NUCLEOTIDE SEQUENCE</scope>
    <source>
        <strain evidence="5">ChiSxjej1B13-7041</strain>
    </source>
</reference>
<dbReference type="InterPro" id="IPR011990">
    <property type="entry name" value="TPR-like_helical_dom_sf"/>
</dbReference>
<feature type="repeat" description="TPR" evidence="1">
    <location>
        <begin position="381"/>
        <end position="414"/>
    </location>
</feature>
<accession>A0A9D1JF79</accession>
<gene>
    <name evidence="5" type="ORF">IAB98_03255</name>
</gene>
<dbReference type="Pfam" id="PF13181">
    <property type="entry name" value="TPR_8"/>
    <property type="match status" value="1"/>
</dbReference>
<dbReference type="SMART" id="SM00028">
    <property type="entry name" value="TPR"/>
    <property type="match status" value="5"/>
</dbReference>
<dbReference type="AlphaFoldDB" id="A0A9D1JF79"/>
<sequence length="527" mass="58103">MNCMNCGAPLNRSMYCPNCGRNVQQQKKAEHLSNLYYNQGLEKAEIRDLSGSIDLLLRSLKFNKLNIQARNLLGLVYYETGEAVSALSEWIISKNLQAENNLAVEYIEKLQKEANKLDSINLSIKKFNEALKCCREGNDDVAVIQLKKILLQNPRMIKAYHLLGLVYIHQGKYEKARKTLKKAIRIDRTNSTTLRYLKEVEEQTGTATNLDSRWSLRERRHGEAEGQTVYQADNEIIIQPPAFRETSAFATLINVGLGLVIGACVLWFLIVPATTQRINREANEKVVGYSNAQASQAAELAKKEEEIQQSQETVNSANEQIAQANEKVANYENLIKASAAYQAGSYDQAVNAMETINADLLSVESKELYDTIQNGVKGTLFKRYYNTGAQAYASKDYPAAIESLKKAVELDDSDYNAKYYLAHAYRLNEQYAEALELLKQLAEENKGTRRGKEAESYVSAVEKKLAESGGAQSADGGTDNTGDSQSGNGGNGDTGDGTTQRTGDAGGNGASDEEDSQDGGQTGADEQ</sequence>
<keyword evidence="2" id="KW-0175">Coiled coil</keyword>
<keyword evidence="4" id="KW-1133">Transmembrane helix</keyword>
<evidence type="ECO:0000313" key="6">
    <source>
        <dbReference type="Proteomes" id="UP000886841"/>
    </source>
</evidence>
<dbReference type="PROSITE" id="PS50293">
    <property type="entry name" value="TPR_REGION"/>
    <property type="match status" value="1"/>
</dbReference>
<proteinExistence type="predicted"/>
<evidence type="ECO:0000256" key="1">
    <source>
        <dbReference type="PROSITE-ProRule" id="PRU00339"/>
    </source>
</evidence>
<dbReference type="EMBL" id="DVHU01000026">
    <property type="protein sequence ID" value="HIR92425.1"/>
    <property type="molecule type" value="Genomic_DNA"/>
</dbReference>
<dbReference type="Pfam" id="PF14559">
    <property type="entry name" value="TPR_19"/>
    <property type="match status" value="1"/>
</dbReference>
<name>A0A9D1JF79_9FIRM</name>
<evidence type="ECO:0000313" key="5">
    <source>
        <dbReference type="EMBL" id="HIR92425.1"/>
    </source>
</evidence>
<dbReference type="Gene3D" id="1.25.40.10">
    <property type="entry name" value="Tetratricopeptide repeat domain"/>
    <property type="match status" value="2"/>
</dbReference>
<keyword evidence="4" id="KW-0472">Membrane</keyword>
<keyword evidence="4" id="KW-0812">Transmembrane</keyword>
<keyword evidence="1" id="KW-0802">TPR repeat</keyword>